<organism evidence="2 3">
    <name type="scientific">Candidatus Harrisonbacteria bacterium CG10_big_fil_rev_8_21_14_0_10_45_28</name>
    <dbReference type="NCBI Taxonomy" id="1974586"/>
    <lineage>
        <taxon>Bacteria</taxon>
        <taxon>Candidatus Harrisoniibacteriota</taxon>
    </lineage>
</organism>
<evidence type="ECO:0000313" key="3">
    <source>
        <dbReference type="Proteomes" id="UP000230903"/>
    </source>
</evidence>
<feature type="compositionally biased region" description="Basic residues" evidence="1">
    <location>
        <begin position="1"/>
        <end position="10"/>
    </location>
</feature>
<name>A0A2H0UP54_9BACT</name>
<gene>
    <name evidence="2" type="ORF">COU10_00555</name>
</gene>
<comment type="caution">
    <text evidence="2">The sequence shown here is derived from an EMBL/GenBank/DDBJ whole genome shotgun (WGS) entry which is preliminary data.</text>
</comment>
<accession>A0A2H0UP54</accession>
<feature type="region of interest" description="Disordered" evidence="1">
    <location>
        <begin position="1"/>
        <end position="29"/>
    </location>
</feature>
<dbReference type="Proteomes" id="UP000230903">
    <property type="component" value="Unassembled WGS sequence"/>
</dbReference>
<evidence type="ECO:0000313" key="2">
    <source>
        <dbReference type="EMBL" id="PIR88188.1"/>
    </source>
</evidence>
<sequence>MHTSPHRFRNRQNDGIARHPSAHRTAPPSVPTDGGAVFFFQSFVLTCHIFKFLPKKEQNQKTVTKSVPVGTDFVTVIFTLLSA</sequence>
<reference evidence="3" key="1">
    <citation type="submission" date="2017-09" db="EMBL/GenBank/DDBJ databases">
        <title>Depth-based differentiation of microbial function through sediment-hosted aquifers and enrichment of novel symbionts in the deep terrestrial subsurface.</title>
        <authorList>
            <person name="Probst A.J."/>
            <person name="Ladd B."/>
            <person name="Jarett J.K."/>
            <person name="Geller-Mcgrath D.E."/>
            <person name="Sieber C.M.K."/>
            <person name="Emerson J.B."/>
            <person name="Anantharaman K."/>
            <person name="Thomas B.C."/>
            <person name="Malmstrom R."/>
            <person name="Stieglmeier M."/>
            <person name="Klingl A."/>
            <person name="Woyke T."/>
            <person name="Ryan C.M."/>
            <person name="Banfield J.F."/>
        </authorList>
    </citation>
    <scope>NUCLEOTIDE SEQUENCE [LARGE SCALE GENOMIC DNA]</scope>
</reference>
<evidence type="ECO:0000256" key="1">
    <source>
        <dbReference type="SAM" id="MobiDB-lite"/>
    </source>
</evidence>
<protein>
    <submittedName>
        <fullName evidence="2">Uncharacterized protein</fullName>
    </submittedName>
</protein>
<dbReference type="EMBL" id="PFBC01000010">
    <property type="protein sequence ID" value="PIR88188.1"/>
    <property type="molecule type" value="Genomic_DNA"/>
</dbReference>
<proteinExistence type="predicted"/>
<dbReference type="AlphaFoldDB" id="A0A2H0UP54"/>